<evidence type="ECO:0000256" key="10">
    <source>
        <dbReference type="SAM" id="MobiDB-lite"/>
    </source>
</evidence>
<feature type="transmembrane region" description="Helical" evidence="11">
    <location>
        <begin position="206"/>
        <end position="226"/>
    </location>
</feature>
<dbReference type="NCBIfam" id="TIGR00861">
    <property type="entry name" value="MIP"/>
    <property type="match status" value="1"/>
</dbReference>
<feature type="transmembrane region" description="Helical" evidence="11">
    <location>
        <begin position="70"/>
        <end position="88"/>
    </location>
</feature>
<comment type="subcellular location">
    <subcellularLocation>
        <location evidence="1">Membrane</location>
        <topology evidence="1">Multi-pass membrane protein</topology>
    </subcellularLocation>
</comment>
<comment type="caution">
    <text evidence="12">The sequence shown here is derived from an EMBL/GenBank/DDBJ whole genome shotgun (WGS) entry which is preliminary data.</text>
</comment>
<accession>A0AA47P5L2</accession>
<evidence type="ECO:0000256" key="1">
    <source>
        <dbReference type="ARBA" id="ARBA00004141"/>
    </source>
</evidence>
<dbReference type="Pfam" id="PF00230">
    <property type="entry name" value="MIP"/>
    <property type="match status" value="1"/>
</dbReference>
<dbReference type="InterPro" id="IPR050363">
    <property type="entry name" value="MIP/Aquaporin"/>
</dbReference>
<dbReference type="PRINTS" id="PR02019">
    <property type="entry name" value="AQUAPORIN7"/>
</dbReference>
<feature type="region of interest" description="Disordered" evidence="10">
    <location>
        <begin position="1"/>
        <end position="25"/>
    </location>
</feature>
<feature type="transmembrane region" description="Helical" evidence="11">
    <location>
        <begin position="35"/>
        <end position="58"/>
    </location>
</feature>
<keyword evidence="6 11" id="KW-0472">Membrane</keyword>
<comment type="catalytic activity">
    <reaction evidence="8">
        <text>glycerol(in) = glycerol(out)</text>
        <dbReference type="Rhea" id="RHEA:29675"/>
        <dbReference type="ChEBI" id="CHEBI:17754"/>
    </reaction>
</comment>
<dbReference type="FunFam" id="1.20.1080.10:FF:000005">
    <property type="entry name" value="Aquaporin 3"/>
    <property type="match status" value="1"/>
</dbReference>
<dbReference type="CDD" id="cd00333">
    <property type="entry name" value="MIP"/>
    <property type="match status" value="1"/>
</dbReference>
<comment type="catalytic activity">
    <reaction evidence="7">
        <text>H2O(in) = H2O(out)</text>
        <dbReference type="Rhea" id="RHEA:29667"/>
        <dbReference type="ChEBI" id="CHEBI:15377"/>
    </reaction>
</comment>
<dbReference type="SUPFAM" id="SSF81338">
    <property type="entry name" value="Aquaporin-like"/>
    <property type="match status" value="1"/>
</dbReference>
<proteinExistence type="inferred from homology"/>
<keyword evidence="5 11" id="KW-1133">Transmembrane helix</keyword>
<dbReference type="InterPro" id="IPR023271">
    <property type="entry name" value="Aquaporin-like"/>
</dbReference>
<organism evidence="12 13">
    <name type="scientific">Merluccius polli</name>
    <name type="common">Benguela hake</name>
    <name type="synonym">Merluccius cadenati</name>
    <dbReference type="NCBI Taxonomy" id="89951"/>
    <lineage>
        <taxon>Eukaryota</taxon>
        <taxon>Metazoa</taxon>
        <taxon>Chordata</taxon>
        <taxon>Craniata</taxon>
        <taxon>Vertebrata</taxon>
        <taxon>Euteleostomi</taxon>
        <taxon>Actinopterygii</taxon>
        <taxon>Neopterygii</taxon>
        <taxon>Teleostei</taxon>
        <taxon>Neoteleostei</taxon>
        <taxon>Acanthomorphata</taxon>
        <taxon>Zeiogadaria</taxon>
        <taxon>Gadariae</taxon>
        <taxon>Gadiformes</taxon>
        <taxon>Gadoidei</taxon>
        <taxon>Merlucciidae</taxon>
        <taxon>Merluccius</taxon>
    </lineage>
</organism>
<evidence type="ECO:0000256" key="9">
    <source>
        <dbReference type="RuleBase" id="RU000477"/>
    </source>
</evidence>
<evidence type="ECO:0000256" key="4">
    <source>
        <dbReference type="ARBA" id="ARBA00022692"/>
    </source>
</evidence>
<dbReference type="Gene3D" id="1.20.1080.10">
    <property type="entry name" value="Glycerol uptake facilitator protein"/>
    <property type="match status" value="1"/>
</dbReference>
<evidence type="ECO:0000256" key="7">
    <source>
        <dbReference type="ARBA" id="ARBA00034651"/>
    </source>
</evidence>
<dbReference type="GO" id="GO:0016323">
    <property type="term" value="C:basolateral plasma membrane"/>
    <property type="evidence" value="ECO:0007669"/>
    <property type="project" value="TreeGrafter"/>
</dbReference>
<feature type="transmembrane region" description="Helical" evidence="11">
    <location>
        <begin position="175"/>
        <end position="194"/>
    </location>
</feature>
<feature type="compositionally biased region" description="Basic and acidic residues" evidence="10">
    <location>
        <begin position="1"/>
        <end position="22"/>
    </location>
</feature>
<evidence type="ECO:0000313" key="13">
    <source>
        <dbReference type="Proteomes" id="UP001174136"/>
    </source>
</evidence>
<keyword evidence="13" id="KW-1185">Reference proteome</keyword>
<gene>
    <name evidence="12" type="primary">Aqp7</name>
    <name evidence="12" type="ORF">N1851_011233</name>
</gene>
<keyword evidence="3 9" id="KW-0813">Transport</keyword>
<protein>
    <submittedName>
        <fullName evidence="12">Aquaporin-7</fullName>
    </submittedName>
</protein>
<evidence type="ECO:0000256" key="3">
    <source>
        <dbReference type="ARBA" id="ARBA00022448"/>
    </source>
</evidence>
<reference evidence="12" key="1">
    <citation type="journal article" date="2023" name="Front. Mar. Sci.">
        <title>A new Merluccius polli reference genome to investigate the effects of global change in West African waters.</title>
        <authorList>
            <person name="Mateo J.L."/>
            <person name="Blanco-Fernandez C."/>
            <person name="Garcia-Vazquez E."/>
            <person name="Machado-Schiaffino G."/>
        </authorList>
    </citation>
    <scope>NUCLEOTIDE SEQUENCE</scope>
    <source>
        <strain evidence="12">C29</strain>
        <tissue evidence="12">Fin</tissue>
    </source>
</reference>
<evidence type="ECO:0000256" key="6">
    <source>
        <dbReference type="ARBA" id="ARBA00023136"/>
    </source>
</evidence>
<evidence type="ECO:0000256" key="11">
    <source>
        <dbReference type="SAM" id="Phobius"/>
    </source>
</evidence>
<dbReference type="PRINTS" id="PR00783">
    <property type="entry name" value="MINTRINSICP"/>
</dbReference>
<feature type="transmembrane region" description="Helical" evidence="11">
    <location>
        <begin position="255"/>
        <end position="275"/>
    </location>
</feature>
<dbReference type="AlphaFoldDB" id="A0AA47P5L2"/>
<dbReference type="PANTHER" id="PTHR43829">
    <property type="entry name" value="AQUAPORIN OR AQUAGLYCEROPORIN RELATED"/>
    <property type="match status" value="1"/>
</dbReference>
<dbReference type="GO" id="GO:0015250">
    <property type="term" value="F:water channel activity"/>
    <property type="evidence" value="ECO:0007669"/>
    <property type="project" value="TreeGrafter"/>
</dbReference>
<keyword evidence="4 9" id="KW-0812">Transmembrane</keyword>
<comment type="similarity">
    <text evidence="2 9">Belongs to the MIP/aquaporin (TC 1.A.8) family.</text>
</comment>
<dbReference type="InterPro" id="IPR000425">
    <property type="entry name" value="MIP"/>
</dbReference>
<dbReference type="Proteomes" id="UP001174136">
    <property type="component" value="Unassembled WGS sequence"/>
</dbReference>
<dbReference type="EMBL" id="JAOPHQ010002024">
    <property type="protein sequence ID" value="KAK0148428.1"/>
    <property type="molecule type" value="Genomic_DNA"/>
</dbReference>
<evidence type="ECO:0000256" key="8">
    <source>
        <dbReference type="ARBA" id="ARBA00049405"/>
    </source>
</evidence>
<evidence type="ECO:0000256" key="5">
    <source>
        <dbReference type="ARBA" id="ARBA00022989"/>
    </source>
</evidence>
<name>A0AA47P5L2_MERPO</name>
<dbReference type="GO" id="GO:0015204">
    <property type="term" value="F:urea transmembrane transporter activity"/>
    <property type="evidence" value="ECO:0007669"/>
    <property type="project" value="TreeGrafter"/>
</dbReference>
<feature type="transmembrane region" description="Helical" evidence="11">
    <location>
        <begin position="119"/>
        <end position="137"/>
    </location>
</feature>
<sequence length="309" mass="32730">MKDSVESGESVERREDQRERGQRSRPAMACLQNRLIRVGLAEALCTYVMMTFGLGAVAQVVTGRGAFGQYLSINVGFGLGVTMGVHVGGTVSGAHMNAAVSFAMCVFGRLAWKMLPIYVLAQLLGSFMAAVTIYTVYNDAIYDYGGGNLTVTGAKATAGIFATYPAPYLSVHGGFIDQVFGTAILLLCLMAFADQRNRPAARGSEGVMAGLLVLLIGISLGSNSGYPINPTRDLAPRVFTAVAGWGSEVFSAGNTWWWVPVVAPLLGGVMGAGLYKAFVELFHPALVCDQNGPQEVQELEPLEVSSLAT</sequence>
<dbReference type="GO" id="GO:0015254">
    <property type="term" value="F:glycerol channel activity"/>
    <property type="evidence" value="ECO:0007669"/>
    <property type="project" value="TreeGrafter"/>
</dbReference>
<evidence type="ECO:0000313" key="12">
    <source>
        <dbReference type="EMBL" id="KAK0148428.1"/>
    </source>
</evidence>
<dbReference type="PANTHER" id="PTHR43829:SF15">
    <property type="entry name" value="AQUAPORIN-7"/>
    <property type="match status" value="1"/>
</dbReference>
<evidence type="ECO:0000256" key="2">
    <source>
        <dbReference type="ARBA" id="ARBA00006175"/>
    </source>
</evidence>